<evidence type="ECO:0000259" key="4">
    <source>
        <dbReference type="PROSITE" id="PS50013"/>
    </source>
</evidence>
<feature type="domain" description="Chromo" evidence="4">
    <location>
        <begin position="88"/>
        <end position="148"/>
    </location>
</feature>
<dbReference type="GO" id="GO:0005634">
    <property type="term" value="C:nucleus"/>
    <property type="evidence" value="ECO:0007669"/>
    <property type="project" value="UniProtKB-SubCell"/>
</dbReference>
<dbReference type="InterPro" id="IPR000953">
    <property type="entry name" value="Chromo/chromo_shadow_dom"/>
</dbReference>
<dbReference type="GO" id="GO:0007283">
    <property type="term" value="P:spermatogenesis"/>
    <property type="evidence" value="ECO:0007669"/>
    <property type="project" value="UniProtKB-ARBA"/>
</dbReference>
<dbReference type="FunCoup" id="A0A6I8PNA9">
    <property type="interactions" value="3170"/>
</dbReference>
<dbReference type="Pfam" id="PF00378">
    <property type="entry name" value="ECH_1"/>
    <property type="match status" value="1"/>
</dbReference>
<feature type="compositionally biased region" description="Polar residues" evidence="3">
    <location>
        <begin position="250"/>
        <end position="259"/>
    </location>
</feature>
<reference evidence="5" key="2">
    <citation type="submission" date="2020-05" db="UniProtKB">
        <authorList>
            <consortium name="Ensembl"/>
        </authorList>
    </citation>
    <scope>IDENTIFICATION</scope>
</reference>
<reference evidence="5" key="1">
    <citation type="journal article" date="2010" name="Science">
        <title>The genome of the Western clawed frog Xenopus tropicalis.</title>
        <authorList>
            <person name="Hellsten U."/>
            <person name="Harland R.M."/>
            <person name="Gilchrist M.J."/>
            <person name="Hendrix D."/>
            <person name="Jurka J."/>
            <person name="Kapitonov V."/>
            <person name="Ovcharenko I."/>
            <person name="Putnam N.H."/>
            <person name="Shu S."/>
            <person name="Taher L."/>
            <person name="Blitz I.L."/>
            <person name="Blumberg B."/>
            <person name="Dichmann D.S."/>
            <person name="Dubchak I."/>
            <person name="Amaya E."/>
            <person name="Detter J.C."/>
            <person name="Fletcher R."/>
            <person name="Gerhard D.S."/>
            <person name="Goodstein D."/>
            <person name="Graves T."/>
            <person name="Grigoriev I.V."/>
            <person name="Grimwood J."/>
            <person name="Kawashima T."/>
            <person name="Lindquist E."/>
            <person name="Lucas S.M."/>
            <person name="Mead P.E."/>
            <person name="Mitros T."/>
            <person name="Ogino H."/>
            <person name="Ohta Y."/>
            <person name="Poliakov A.V."/>
            <person name="Pollet N."/>
            <person name="Robert J."/>
            <person name="Salamov A."/>
            <person name="Sater A.K."/>
            <person name="Schmutz J."/>
            <person name="Terry A."/>
            <person name="Vize P.D."/>
            <person name="Warren W.C."/>
            <person name="Wells D."/>
            <person name="Wills A."/>
            <person name="Wilson R.K."/>
            <person name="Zimmerman L.B."/>
            <person name="Zorn A.M."/>
            <person name="Grainger R."/>
            <person name="Grammer T."/>
            <person name="Khokha M.K."/>
            <person name="Richardson P.M."/>
            <person name="Rokhsar D.S."/>
        </authorList>
    </citation>
    <scope>NUCLEOTIDE SEQUENCE [LARGE SCALE GENOMIC DNA]</scope>
    <source>
        <strain evidence="5">Nigerian</strain>
    </source>
</reference>
<dbReference type="InParanoid" id="A0A6I8PNA9"/>
<evidence type="ECO:0000256" key="2">
    <source>
        <dbReference type="ARBA" id="ARBA00023242"/>
    </source>
</evidence>
<dbReference type="InterPro" id="IPR051053">
    <property type="entry name" value="ECH/Chromodomain_protein"/>
</dbReference>
<dbReference type="Bgee" id="ENSXETG00000030044">
    <property type="expression patterns" value="Expressed in 2-cell stage embryo and 13 other cell types or tissues"/>
</dbReference>
<feature type="region of interest" description="Disordered" evidence="3">
    <location>
        <begin position="143"/>
        <end position="214"/>
    </location>
</feature>
<dbReference type="SUPFAM" id="SSF54160">
    <property type="entry name" value="Chromo domain-like"/>
    <property type="match status" value="1"/>
</dbReference>
<feature type="compositionally biased region" description="Polar residues" evidence="3">
    <location>
        <begin position="149"/>
        <end position="162"/>
    </location>
</feature>
<dbReference type="SMART" id="SM00298">
    <property type="entry name" value="CHROMO"/>
    <property type="match status" value="1"/>
</dbReference>
<evidence type="ECO:0000256" key="3">
    <source>
        <dbReference type="SAM" id="MobiDB-lite"/>
    </source>
</evidence>
<evidence type="ECO:0000313" key="5">
    <source>
        <dbReference type="Ensembl" id="ENSXETP00000058332"/>
    </source>
</evidence>
<dbReference type="AlphaFoldDB" id="A0A6I8PNA9"/>
<feature type="compositionally biased region" description="Low complexity" evidence="3">
    <location>
        <begin position="165"/>
        <end position="176"/>
    </location>
</feature>
<dbReference type="FunFam" id="3.90.226.10:FF:000012">
    <property type="entry name" value="Chromodomain Y-like protein 2"/>
    <property type="match status" value="1"/>
</dbReference>
<dbReference type="CDD" id="cd06558">
    <property type="entry name" value="crotonase-like"/>
    <property type="match status" value="1"/>
</dbReference>
<evidence type="ECO:0000256" key="1">
    <source>
        <dbReference type="ARBA" id="ARBA00004123"/>
    </source>
</evidence>
<dbReference type="InterPro" id="IPR023780">
    <property type="entry name" value="Chromo_domain"/>
</dbReference>
<feature type="region of interest" description="Disordered" evidence="3">
    <location>
        <begin position="250"/>
        <end position="287"/>
    </location>
</feature>
<comment type="subcellular location">
    <subcellularLocation>
        <location evidence="1">Nucleus</location>
    </subcellularLocation>
</comment>
<protein>
    <recommendedName>
        <fullName evidence="4">Chromo domain-containing protein</fullName>
    </recommendedName>
</protein>
<dbReference type="InterPro" id="IPR014748">
    <property type="entry name" value="Enoyl-CoA_hydra_C"/>
</dbReference>
<dbReference type="Gene3D" id="3.90.226.10">
    <property type="entry name" value="2-enoyl-CoA Hydratase, Chain A, domain 1"/>
    <property type="match status" value="1"/>
</dbReference>
<dbReference type="PANTHER" id="PTHR43684">
    <property type="match status" value="1"/>
</dbReference>
<dbReference type="Gene3D" id="1.10.12.10">
    <property type="entry name" value="Lyase 2-enoyl-coa Hydratase, Chain A, domain 2"/>
    <property type="match status" value="1"/>
</dbReference>
<proteinExistence type="predicted"/>
<sequence length="622" mass="69146">MSKLVCKCAEAARHVARVVCGEGGETRVVGGLQSLGIGFTCNEEAPVPPWLLFCNYISFAIFRSRNGGLKFTLETMAYILDIKTVPYRGVEQIVDKRKNKKGKIEYLVHWKGYDSGDDTWEPEQHLVNCEEYIHEFNRRHSEKPKDNITIRSTRTSPNNARKQISRSTNSSVTRTSPKSVTLSKESDSKSNQLLSSSPKLRRSPSQAISGRKNIDLSKSGIKILVPKSPMKSRTSVDGFQNESTEKLNNLEQEQDSTAPEVTAEKPVGALLGPGAERARMGSRPRPQPLVPQIQMPLTVTAASALTVNGKGTSTLMEALTAGVTTNIQTSAGVTGKRKFIDERRDQPFDKRLRFSVRQTESAYRYRDIVVRKQDGFTHILLSTKSSENNSLNPEVMKEVQGALNTAAADDSKLVLFSAVGSVFCCGLDFIYFIRRLTDDRKRESTKMAEAIRTFVNTFIQFKKPIIVAVNGPAVGLGASILPLCDVIWANEKAWFQTPYTTFGQSPDGCSSLMFPKIMGLASANEMLLSGRKLTAQEACAKGLVSQVFWPGTFTQEVMVRIKELVTCNPVVLEESKGLVRNVMRGDLEQTNERECEVLKKIWGSPQGMDSMLKYLQRKIDEF</sequence>
<dbReference type="CDD" id="cd18634">
    <property type="entry name" value="CD_CDY"/>
    <property type="match status" value="1"/>
</dbReference>
<dbReference type="SUPFAM" id="SSF52096">
    <property type="entry name" value="ClpP/crotonase"/>
    <property type="match status" value="1"/>
</dbReference>
<accession>A0A6I8PNA9</accession>
<dbReference type="Gene3D" id="2.40.50.40">
    <property type="match status" value="1"/>
</dbReference>
<dbReference type="Ensembl" id="ENSXETT00000062071">
    <property type="protein sequence ID" value="ENSXETP00000058332"/>
    <property type="gene ID" value="ENSXETG00000030044"/>
</dbReference>
<dbReference type="PANTHER" id="PTHR43684:SF5">
    <property type="entry name" value="CHROMODOMAIN Y-LIKE PROTEIN"/>
    <property type="match status" value="1"/>
</dbReference>
<name>A0A6I8PNA9_XENTR</name>
<feature type="compositionally biased region" description="Low complexity" evidence="3">
    <location>
        <begin position="189"/>
        <end position="198"/>
    </location>
</feature>
<dbReference type="GeneTree" id="ENSGT00940000155106"/>
<dbReference type="InterPro" id="IPR001753">
    <property type="entry name" value="Enoyl-CoA_hydra/iso"/>
</dbReference>
<dbReference type="InterPro" id="IPR016197">
    <property type="entry name" value="Chromo-like_dom_sf"/>
</dbReference>
<dbReference type="InterPro" id="IPR029045">
    <property type="entry name" value="ClpP/crotonase-like_dom_sf"/>
</dbReference>
<dbReference type="Pfam" id="PF00385">
    <property type="entry name" value="Chromo"/>
    <property type="match status" value="1"/>
</dbReference>
<dbReference type="PROSITE" id="PS50013">
    <property type="entry name" value="CHROMO_2"/>
    <property type="match status" value="1"/>
</dbReference>
<organism evidence="5">
    <name type="scientific">Xenopus tropicalis</name>
    <name type="common">Western clawed frog</name>
    <name type="synonym">Silurana tropicalis</name>
    <dbReference type="NCBI Taxonomy" id="8364"/>
    <lineage>
        <taxon>Eukaryota</taxon>
        <taxon>Metazoa</taxon>
        <taxon>Chordata</taxon>
        <taxon>Craniata</taxon>
        <taxon>Vertebrata</taxon>
        <taxon>Euteleostomi</taxon>
        <taxon>Amphibia</taxon>
        <taxon>Batrachia</taxon>
        <taxon>Anura</taxon>
        <taxon>Pipoidea</taxon>
        <taxon>Pipidae</taxon>
        <taxon>Xenopodinae</taxon>
        <taxon>Xenopus</taxon>
        <taxon>Silurana</taxon>
    </lineage>
</organism>
<keyword evidence="2" id="KW-0539">Nucleus</keyword>
<dbReference type="FunFam" id="1.10.12.10:FF:000006">
    <property type="entry name" value="Chromodomain Y-like protein"/>
    <property type="match status" value="1"/>
</dbReference>